<accession>A0AAV8D0C4</accession>
<dbReference type="InterPro" id="IPR044522">
    <property type="entry name" value="TSO1-like"/>
</dbReference>
<dbReference type="PANTHER" id="PTHR46159">
    <property type="entry name" value="PROTEIN TESMIN/TSO1-LIKE CXC 2"/>
    <property type="match status" value="1"/>
</dbReference>
<dbReference type="Proteomes" id="UP001140206">
    <property type="component" value="Chromosome 4"/>
</dbReference>
<dbReference type="EMBL" id="JAMFTS010000004">
    <property type="protein sequence ID" value="KAJ4760434.1"/>
    <property type="molecule type" value="Genomic_DNA"/>
</dbReference>
<name>A0AAV8D0C4_9POAL</name>
<feature type="region of interest" description="Disordered" evidence="4">
    <location>
        <begin position="1"/>
        <end position="20"/>
    </location>
</feature>
<dbReference type="InterPro" id="IPR005172">
    <property type="entry name" value="CRC"/>
</dbReference>
<feature type="region of interest" description="Disordered" evidence="4">
    <location>
        <begin position="383"/>
        <end position="404"/>
    </location>
</feature>
<evidence type="ECO:0000259" key="5">
    <source>
        <dbReference type="PROSITE" id="PS51634"/>
    </source>
</evidence>
<keyword evidence="7" id="KW-1185">Reference proteome</keyword>
<dbReference type="PANTHER" id="PTHR46159:SF12">
    <property type="entry name" value="PROTEIN TESMIN_TSO1-LIKE CXC 3-RELATED"/>
    <property type="match status" value="1"/>
</dbReference>
<organism evidence="6 7">
    <name type="scientific">Rhynchospora pubera</name>
    <dbReference type="NCBI Taxonomy" id="906938"/>
    <lineage>
        <taxon>Eukaryota</taxon>
        <taxon>Viridiplantae</taxon>
        <taxon>Streptophyta</taxon>
        <taxon>Embryophyta</taxon>
        <taxon>Tracheophyta</taxon>
        <taxon>Spermatophyta</taxon>
        <taxon>Magnoliopsida</taxon>
        <taxon>Liliopsida</taxon>
        <taxon>Poales</taxon>
        <taxon>Cyperaceae</taxon>
        <taxon>Cyperoideae</taxon>
        <taxon>Rhynchosporeae</taxon>
        <taxon>Rhynchospora</taxon>
    </lineage>
</organism>
<dbReference type="GO" id="GO:0003700">
    <property type="term" value="F:DNA-binding transcription factor activity"/>
    <property type="evidence" value="ECO:0007669"/>
    <property type="project" value="InterPro"/>
</dbReference>
<evidence type="ECO:0000256" key="2">
    <source>
        <dbReference type="ARBA" id="ARBA00007267"/>
    </source>
</evidence>
<dbReference type="SMART" id="SM01114">
    <property type="entry name" value="CXC"/>
    <property type="match status" value="2"/>
</dbReference>
<protein>
    <submittedName>
        <fullName evidence="6">Protein tesmin/TSO1-like CXC 2</fullName>
    </submittedName>
</protein>
<evidence type="ECO:0000313" key="7">
    <source>
        <dbReference type="Proteomes" id="UP001140206"/>
    </source>
</evidence>
<dbReference type="Pfam" id="PF03638">
    <property type="entry name" value="TCR"/>
    <property type="match status" value="2"/>
</dbReference>
<feature type="compositionally biased region" description="Basic and acidic residues" evidence="4">
    <location>
        <begin position="1"/>
        <end position="10"/>
    </location>
</feature>
<reference evidence="6" key="1">
    <citation type="submission" date="2022-08" db="EMBL/GenBank/DDBJ databases">
        <authorList>
            <person name="Marques A."/>
        </authorList>
    </citation>
    <scope>NUCLEOTIDE SEQUENCE</scope>
    <source>
        <strain evidence="6">RhyPub2mFocal</strain>
        <tissue evidence="6">Leaves</tissue>
    </source>
</reference>
<proteinExistence type="inferred from homology"/>
<keyword evidence="3" id="KW-0539">Nucleus</keyword>
<comment type="caution">
    <text evidence="6">The sequence shown here is derived from an EMBL/GenBank/DDBJ whole genome shotgun (WGS) entry which is preliminary data.</text>
</comment>
<feature type="region of interest" description="Disordered" evidence="4">
    <location>
        <begin position="622"/>
        <end position="680"/>
    </location>
</feature>
<evidence type="ECO:0000256" key="4">
    <source>
        <dbReference type="SAM" id="MobiDB-lite"/>
    </source>
</evidence>
<feature type="domain" description="CRC" evidence="5">
    <location>
        <begin position="404"/>
        <end position="529"/>
    </location>
</feature>
<dbReference type="PROSITE" id="PS51634">
    <property type="entry name" value="CRC"/>
    <property type="match status" value="1"/>
</dbReference>
<dbReference type="GO" id="GO:0005634">
    <property type="term" value="C:nucleus"/>
    <property type="evidence" value="ECO:0007669"/>
    <property type="project" value="UniProtKB-SubCell"/>
</dbReference>
<evidence type="ECO:0000313" key="6">
    <source>
        <dbReference type="EMBL" id="KAJ4760434.1"/>
    </source>
</evidence>
<evidence type="ECO:0000256" key="1">
    <source>
        <dbReference type="ARBA" id="ARBA00004123"/>
    </source>
</evidence>
<sequence length="716" mass="77080">MEMDTPERSKVGGASLSNKFEDSPVFSFINSLSPIQPVKSTYATSSVQAYQPLSFSIFTSPHANPQKAPRPQLRDDISEAAATDTGSNNGCSENSAQPNAQTALTVFEPTKINSESSTQCLLNEADKCTDFDAGSPDHNTTCRTFKTNFRPETNEGPSQRKNLFASESATSLECKDEVIDNDWDYLLAGNPDDLLICDPSTEGEEGSDTLVDGGADTCQFLINNTQPSGVESHLHLGTTNQSPDVLVSGTALNGKILEKVQGGDLSSIVHKEESQQQRGMRRRCLVFDPSVSVTSRVKMISDGPKPRKAPAMPTLPGIGLHLNSLTAVSTVSKDLLNVGNMSVHKSQTKVLVACNSLECPTGTSEETSLMVEESSLAIVPIDAVEPHNSPKKRRRKADSSDGDACKRCSCKKSKCLKLYCECFAAGVYCSEPCACQGCFNKPIHEETVLSTRKQIEFRNPLAFAPKVIRTSDPGLELGEDSNNTPASARHKRGCNCKKSNCLKKYCECFQGGVGCSASCRCESCKNTFGRREEFVHEGEGGNVGDKEEEDLEDSQEKAGVKNFDPHAVDLIPITPPFETCGTLVKLPCYSSAKPPKPTYTLPTVVSSGLYTSRHLINLKDLTTPTSCGENEDTPARYLINNDSPHGGVTKTSSPNGKRVSPPHSSTGASPNRKGGRKLILKSIPSFPSLASDGFNDCFANNHKSSSFSATSITRGP</sequence>
<dbReference type="InterPro" id="IPR033467">
    <property type="entry name" value="Tesmin/TSO1-like_CXC"/>
</dbReference>
<comment type="subcellular location">
    <subcellularLocation>
        <location evidence="1">Nucleus</location>
    </subcellularLocation>
</comment>
<dbReference type="AlphaFoldDB" id="A0AAV8D0C4"/>
<gene>
    <name evidence="6" type="ORF">LUZ62_070809</name>
</gene>
<comment type="similarity">
    <text evidence="2">Belongs to the lin-54 family.</text>
</comment>
<evidence type="ECO:0000256" key="3">
    <source>
        <dbReference type="ARBA" id="ARBA00023242"/>
    </source>
</evidence>